<comment type="caution">
    <text evidence="1">The sequence shown here is derived from an EMBL/GenBank/DDBJ whole genome shotgun (WGS) entry which is preliminary data.</text>
</comment>
<gene>
    <name evidence="1" type="ORF">ACOLOM_LOCUS2537</name>
</gene>
<sequence>MTSEITCERTLLTSYDFKSTSTTPCNLSTPNIHVSNKSETVFLNVRHEYRDLGDVEGKVNETHSTSNEDTRPLDVSSTLARRTSSLSLEDTEKKESYELLEDIRKRELDDTLEEHIIPFDSDLSTELRREVEYPHGDVFSKALSEAMERETEDNDGLPSESWALHKVVESPSKRRKLGRKKLARTIVTDEPNFGKDESLTIPGESVLAFAKDNKYYPARIVGYTEPNKYKVKFCDKTSDTIPRNRFYTKYEKGFQTCQDEKAWRYQHFIEGGKKRSLLAENVSPGPFDSNEFNMIMNVLISMFAPRIAKSINNLMISTHKNREANTLKRSKEMPRQDDEARSTFNSYSDDLQLRFINDVLLPETIIRLIMEYDGIDYEAADNKMLTGYKEERWVENLMAERESFQVGRESLHERHK</sequence>
<keyword evidence="2" id="KW-1185">Reference proteome</keyword>
<dbReference type="Proteomes" id="UP000789525">
    <property type="component" value="Unassembled WGS sequence"/>
</dbReference>
<name>A0ACA9KUX6_9GLOM</name>
<protein>
    <submittedName>
        <fullName evidence="1">13829_t:CDS:1</fullName>
    </submittedName>
</protein>
<proteinExistence type="predicted"/>
<evidence type="ECO:0000313" key="2">
    <source>
        <dbReference type="Proteomes" id="UP000789525"/>
    </source>
</evidence>
<reference evidence="1" key="1">
    <citation type="submission" date="2021-06" db="EMBL/GenBank/DDBJ databases">
        <authorList>
            <person name="Kallberg Y."/>
            <person name="Tangrot J."/>
            <person name="Rosling A."/>
        </authorList>
    </citation>
    <scope>NUCLEOTIDE SEQUENCE</scope>
    <source>
        <strain evidence="1">CL356</strain>
    </source>
</reference>
<dbReference type="EMBL" id="CAJVPT010003382">
    <property type="protein sequence ID" value="CAG8494913.1"/>
    <property type="molecule type" value="Genomic_DNA"/>
</dbReference>
<evidence type="ECO:0000313" key="1">
    <source>
        <dbReference type="EMBL" id="CAG8494913.1"/>
    </source>
</evidence>
<accession>A0ACA9KUX6</accession>
<organism evidence="1 2">
    <name type="scientific">Acaulospora colombiana</name>
    <dbReference type="NCBI Taxonomy" id="27376"/>
    <lineage>
        <taxon>Eukaryota</taxon>
        <taxon>Fungi</taxon>
        <taxon>Fungi incertae sedis</taxon>
        <taxon>Mucoromycota</taxon>
        <taxon>Glomeromycotina</taxon>
        <taxon>Glomeromycetes</taxon>
        <taxon>Diversisporales</taxon>
        <taxon>Acaulosporaceae</taxon>
        <taxon>Acaulospora</taxon>
    </lineage>
</organism>